<dbReference type="EMBL" id="CAXDID020000294">
    <property type="protein sequence ID" value="CAL6072219.1"/>
    <property type="molecule type" value="Genomic_DNA"/>
</dbReference>
<feature type="binding site" evidence="6">
    <location>
        <position position="389"/>
    </location>
    <ligand>
        <name>Mg(2+)</name>
        <dbReference type="ChEBI" id="CHEBI:18420"/>
        <label>1</label>
    </ligand>
</feature>
<evidence type="ECO:0000313" key="9">
    <source>
        <dbReference type="EMBL" id="CAI9948461.1"/>
    </source>
</evidence>
<keyword evidence="2 6" id="KW-0479">Metal-binding</keyword>
<sequence>MIFCIKQYSNIVFNNQLQLITACKYQYDLFIILFSYHFPLQTFHYFSQLQPGPNYGNNYNIAGKVISIQTASLTLSDANDSTLVFKAPITILEALKENTFIKVFMCTFQTEQKPDIQNATIITQQEFEELNYSEIINRNSFPELQKTIEFVNKPPLMRPVLKKLNHLRALSLNIHGLTEKEEIKTRLIQSIIINEDPDVICIQETKCSAEDVIRVAQQFSDYELFNSQAKLIRKNYFHGTATLVKKKISAQQQLITDQPRIIAEGRITTILISNLAIINVYSPYSLNNYEFRAKFDSYLQNYHQQFKQAIILGDLNVTPINYKEHCASCTDFEISNFNTLKTDFEAVLENSPTVFGWNNCSQVDHILVKGVRWAEPRVLSEYFRTGSDHIPVVVDVKVEEEDVEE</sequence>
<evidence type="ECO:0000259" key="8">
    <source>
        <dbReference type="Pfam" id="PF03372"/>
    </source>
</evidence>
<dbReference type="GO" id="GO:0005634">
    <property type="term" value="C:nucleus"/>
    <property type="evidence" value="ECO:0007669"/>
    <property type="project" value="TreeGrafter"/>
</dbReference>
<feature type="active site" description="Proton acceptor" evidence="5">
    <location>
        <position position="389"/>
    </location>
</feature>
<proteinExistence type="inferred from homology"/>
<dbReference type="InterPro" id="IPR005135">
    <property type="entry name" value="Endo/exonuclease/phosphatase"/>
</dbReference>
<feature type="binding site" evidence="6">
    <location>
        <position position="314"/>
    </location>
    <ligand>
        <name>Mg(2+)</name>
        <dbReference type="ChEBI" id="CHEBI:18420"/>
        <label>1</label>
    </ligand>
</feature>
<evidence type="ECO:0000256" key="2">
    <source>
        <dbReference type="ARBA" id="ARBA00022723"/>
    </source>
</evidence>
<reference evidence="9" key="1">
    <citation type="submission" date="2023-06" db="EMBL/GenBank/DDBJ databases">
        <authorList>
            <person name="Kurt Z."/>
        </authorList>
    </citation>
    <scope>NUCLEOTIDE SEQUENCE</scope>
</reference>
<keyword evidence="3" id="KW-0378">Hydrolase</keyword>
<keyword evidence="4 6" id="KW-0460">Magnesium</keyword>
<feature type="binding site" evidence="6">
    <location>
        <position position="204"/>
    </location>
    <ligand>
        <name>Mg(2+)</name>
        <dbReference type="ChEBI" id="CHEBI:18420"/>
        <label>1</label>
    </ligand>
</feature>
<keyword evidence="6" id="KW-0464">Manganese</keyword>
<dbReference type="Proteomes" id="UP001642409">
    <property type="component" value="Unassembled WGS sequence"/>
</dbReference>
<dbReference type="EMBL" id="CATOUU010000788">
    <property type="protein sequence ID" value="CAI9948461.1"/>
    <property type="molecule type" value="Genomic_DNA"/>
</dbReference>
<dbReference type="InterPro" id="IPR004808">
    <property type="entry name" value="AP_endonuc_1"/>
</dbReference>
<feature type="binding site" evidence="6">
    <location>
        <position position="316"/>
    </location>
    <ligand>
        <name>Mg(2+)</name>
        <dbReference type="ChEBI" id="CHEBI:18420"/>
        <label>1</label>
    </ligand>
</feature>
<evidence type="ECO:0000256" key="4">
    <source>
        <dbReference type="ARBA" id="ARBA00022842"/>
    </source>
</evidence>
<feature type="site" description="Interaction with DNA substrate" evidence="7">
    <location>
        <position position="389"/>
    </location>
</feature>
<evidence type="ECO:0000313" key="13">
    <source>
        <dbReference type="Proteomes" id="UP001642409"/>
    </source>
</evidence>
<accession>A0AA86UE62</accession>
<name>A0AA86UE62_9EUKA</name>
<evidence type="ECO:0000313" key="11">
    <source>
        <dbReference type="EMBL" id="CAL6034981.1"/>
    </source>
</evidence>
<feature type="active site" evidence="5">
    <location>
        <position position="281"/>
    </location>
</feature>
<evidence type="ECO:0000256" key="5">
    <source>
        <dbReference type="PIRSR" id="PIRSR604808-1"/>
    </source>
</evidence>
<evidence type="ECO:0000256" key="6">
    <source>
        <dbReference type="PIRSR" id="PIRSR604808-2"/>
    </source>
</evidence>
<evidence type="ECO:0000313" key="12">
    <source>
        <dbReference type="EMBL" id="CAL6072219.1"/>
    </source>
</evidence>
<reference evidence="11 13" key="2">
    <citation type="submission" date="2024-07" db="EMBL/GenBank/DDBJ databases">
        <authorList>
            <person name="Akdeniz Z."/>
        </authorList>
    </citation>
    <scope>NUCLEOTIDE SEQUENCE [LARGE SCALE GENOMIC DNA]</scope>
</reference>
<dbReference type="PROSITE" id="PS51257">
    <property type="entry name" value="PROKAR_LIPOPROTEIN"/>
    <property type="match status" value="1"/>
</dbReference>
<feature type="domain" description="Endonuclease/exonuclease/phosphatase" evidence="8">
    <location>
        <begin position="170"/>
        <end position="389"/>
    </location>
</feature>
<dbReference type="PANTHER" id="PTHR22748:SF6">
    <property type="entry name" value="DNA-(APURINIC OR APYRIMIDINIC SITE) ENDONUCLEASE"/>
    <property type="match status" value="1"/>
</dbReference>
<evidence type="ECO:0000256" key="1">
    <source>
        <dbReference type="ARBA" id="ARBA00007092"/>
    </source>
</evidence>
<dbReference type="Gene3D" id="3.60.10.10">
    <property type="entry name" value="Endonuclease/exonuclease/phosphatase"/>
    <property type="match status" value="1"/>
</dbReference>
<gene>
    <name evidence="11" type="ORF">HINF_LOCUS35715</name>
    <name evidence="9" type="ORF">HINF_LOCUS36106</name>
    <name evidence="10" type="ORF">HINF_LOCUS47326</name>
    <name evidence="12" type="ORF">HINF_LOCUS55519</name>
</gene>
<dbReference type="GO" id="GO:0003906">
    <property type="term" value="F:DNA-(apurinic or apyrimidinic site) endonuclease activity"/>
    <property type="evidence" value="ECO:0007669"/>
    <property type="project" value="TreeGrafter"/>
</dbReference>
<organism evidence="9">
    <name type="scientific">Hexamita inflata</name>
    <dbReference type="NCBI Taxonomy" id="28002"/>
    <lineage>
        <taxon>Eukaryota</taxon>
        <taxon>Metamonada</taxon>
        <taxon>Diplomonadida</taxon>
        <taxon>Hexamitidae</taxon>
        <taxon>Hexamitinae</taxon>
        <taxon>Hexamita</taxon>
    </lineage>
</organism>
<dbReference type="GO" id="GO:0046872">
    <property type="term" value="F:metal ion binding"/>
    <property type="evidence" value="ECO:0007669"/>
    <property type="project" value="UniProtKB-KW"/>
</dbReference>
<feature type="site" description="Important for catalytic activity" evidence="7">
    <location>
        <position position="364"/>
    </location>
</feature>
<keyword evidence="13" id="KW-1185">Reference proteome</keyword>
<dbReference type="SUPFAM" id="SSF56219">
    <property type="entry name" value="DNase I-like"/>
    <property type="match status" value="1"/>
</dbReference>
<dbReference type="GO" id="GO:0006284">
    <property type="term" value="P:base-excision repair"/>
    <property type="evidence" value="ECO:0007669"/>
    <property type="project" value="TreeGrafter"/>
</dbReference>
<feature type="active site" description="Proton donor/acceptor" evidence="5">
    <location>
        <position position="314"/>
    </location>
</feature>
<dbReference type="PROSITE" id="PS00726">
    <property type="entry name" value="AP_NUCLEASE_F1_1"/>
    <property type="match status" value="1"/>
</dbReference>
<dbReference type="PANTHER" id="PTHR22748">
    <property type="entry name" value="AP ENDONUCLEASE"/>
    <property type="match status" value="1"/>
</dbReference>
<dbReference type="AlphaFoldDB" id="A0AA86UE62"/>
<dbReference type="GO" id="GO:0008081">
    <property type="term" value="F:phosphoric diester hydrolase activity"/>
    <property type="evidence" value="ECO:0007669"/>
    <property type="project" value="TreeGrafter"/>
</dbReference>
<dbReference type="GO" id="GO:0008311">
    <property type="term" value="F:double-stranded DNA 3'-5' DNA exonuclease activity"/>
    <property type="evidence" value="ECO:0007669"/>
    <property type="project" value="TreeGrafter"/>
</dbReference>
<dbReference type="EMBL" id="CATOUU010000922">
    <property type="protein sequence ID" value="CAI9959681.1"/>
    <property type="molecule type" value="Genomic_DNA"/>
</dbReference>
<feature type="binding site" evidence="6">
    <location>
        <position position="173"/>
    </location>
    <ligand>
        <name>Mg(2+)</name>
        <dbReference type="ChEBI" id="CHEBI:18420"/>
        <label>1</label>
    </ligand>
</feature>
<comment type="cofactor">
    <cofactor evidence="6">
        <name>Mg(2+)</name>
        <dbReference type="ChEBI" id="CHEBI:18420"/>
    </cofactor>
    <cofactor evidence="6">
        <name>Mn(2+)</name>
        <dbReference type="ChEBI" id="CHEBI:29035"/>
    </cofactor>
    <text evidence="6">Probably binds two magnesium or manganese ions per subunit.</text>
</comment>
<dbReference type="Pfam" id="PF03372">
    <property type="entry name" value="Exo_endo_phos"/>
    <property type="match status" value="1"/>
</dbReference>
<comment type="similarity">
    <text evidence="1">Belongs to the DNA repair enzymes AP/ExoA family.</text>
</comment>
<comment type="caution">
    <text evidence="9">The sequence shown here is derived from an EMBL/GenBank/DDBJ whole genome shotgun (WGS) entry which is preliminary data.</text>
</comment>
<dbReference type="InterPro" id="IPR036691">
    <property type="entry name" value="Endo/exonu/phosph_ase_sf"/>
</dbReference>
<dbReference type="EMBL" id="CAXDID020000129">
    <property type="protein sequence ID" value="CAL6034981.1"/>
    <property type="molecule type" value="Genomic_DNA"/>
</dbReference>
<feature type="site" description="Transition state stabilizer" evidence="7">
    <location>
        <position position="316"/>
    </location>
</feature>
<dbReference type="GO" id="GO:0003677">
    <property type="term" value="F:DNA binding"/>
    <property type="evidence" value="ECO:0007669"/>
    <property type="project" value="InterPro"/>
</dbReference>
<dbReference type="InterPro" id="IPR020847">
    <property type="entry name" value="AP_endonuclease_F1_BS"/>
</dbReference>
<feature type="binding site" evidence="6">
    <location>
        <position position="388"/>
    </location>
    <ligand>
        <name>Mg(2+)</name>
        <dbReference type="ChEBI" id="CHEBI:18420"/>
        <label>1</label>
    </ligand>
</feature>
<evidence type="ECO:0000256" key="7">
    <source>
        <dbReference type="PIRSR" id="PIRSR604808-3"/>
    </source>
</evidence>
<evidence type="ECO:0000313" key="10">
    <source>
        <dbReference type="EMBL" id="CAI9959681.1"/>
    </source>
</evidence>
<protein>
    <submittedName>
        <fullName evidence="9">Exodeoxyribonuclease III</fullName>
    </submittedName>
    <submittedName>
        <fullName evidence="11">Exodeoxyribonuclease_III</fullName>
    </submittedName>
</protein>
<evidence type="ECO:0000256" key="3">
    <source>
        <dbReference type="ARBA" id="ARBA00022801"/>
    </source>
</evidence>